<evidence type="ECO:0000313" key="2">
    <source>
        <dbReference type="EMBL" id="KAL2341207.1"/>
    </source>
</evidence>
<comment type="caution">
    <text evidence="2">The sequence shown here is derived from an EMBL/GenBank/DDBJ whole genome shotgun (WGS) entry which is preliminary data.</text>
</comment>
<dbReference type="AlphaFoldDB" id="A0ABD1N098"/>
<proteinExistence type="predicted"/>
<dbReference type="Proteomes" id="UP001603857">
    <property type="component" value="Unassembled WGS sequence"/>
</dbReference>
<evidence type="ECO:0000256" key="1">
    <source>
        <dbReference type="SAM" id="MobiDB-lite"/>
    </source>
</evidence>
<feature type="region of interest" description="Disordered" evidence="1">
    <location>
        <begin position="74"/>
        <end position="99"/>
    </location>
</feature>
<feature type="region of interest" description="Disordered" evidence="1">
    <location>
        <begin position="129"/>
        <end position="153"/>
    </location>
</feature>
<name>A0ABD1N098_9FABA</name>
<sequence>MHRRFGPRKLLLRRLRPIRVKPLRLPHQDHHQNLRNHAASQINTPSDLPSAQPPKPHTLLVSLHQRILHLPRRTTLPSHLLPRRSHLSRSHPPSNPPLQKSLRHALQILLPRLARVRRHLFPVLSHVPPPLRGGSVHDRPRPRPRREVFLRRRKEWGRHRERDDFGDGYQRD</sequence>
<organism evidence="2 3">
    <name type="scientific">Flemingia macrophylla</name>
    <dbReference type="NCBI Taxonomy" id="520843"/>
    <lineage>
        <taxon>Eukaryota</taxon>
        <taxon>Viridiplantae</taxon>
        <taxon>Streptophyta</taxon>
        <taxon>Embryophyta</taxon>
        <taxon>Tracheophyta</taxon>
        <taxon>Spermatophyta</taxon>
        <taxon>Magnoliopsida</taxon>
        <taxon>eudicotyledons</taxon>
        <taxon>Gunneridae</taxon>
        <taxon>Pentapetalae</taxon>
        <taxon>rosids</taxon>
        <taxon>fabids</taxon>
        <taxon>Fabales</taxon>
        <taxon>Fabaceae</taxon>
        <taxon>Papilionoideae</taxon>
        <taxon>50 kb inversion clade</taxon>
        <taxon>NPAAA clade</taxon>
        <taxon>indigoferoid/millettioid clade</taxon>
        <taxon>Phaseoleae</taxon>
        <taxon>Flemingia</taxon>
    </lineage>
</organism>
<dbReference type="EMBL" id="JBGMDY010000003">
    <property type="protein sequence ID" value="KAL2341207.1"/>
    <property type="molecule type" value="Genomic_DNA"/>
</dbReference>
<accession>A0ABD1N098</accession>
<feature type="compositionally biased region" description="Basic and acidic residues" evidence="1">
    <location>
        <begin position="135"/>
        <end position="150"/>
    </location>
</feature>
<keyword evidence="3" id="KW-1185">Reference proteome</keyword>
<evidence type="ECO:0000313" key="3">
    <source>
        <dbReference type="Proteomes" id="UP001603857"/>
    </source>
</evidence>
<reference evidence="2 3" key="1">
    <citation type="submission" date="2024-08" db="EMBL/GenBank/DDBJ databases">
        <title>Insights into the chromosomal genome structure of Flemingia macrophylla.</title>
        <authorList>
            <person name="Ding Y."/>
            <person name="Zhao Y."/>
            <person name="Bi W."/>
            <person name="Wu M."/>
            <person name="Zhao G."/>
            <person name="Gong Y."/>
            <person name="Li W."/>
            <person name="Zhang P."/>
        </authorList>
    </citation>
    <scope>NUCLEOTIDE SEQUENCE [LARGE SCALE GENOMIC DNA]</scope>
    <source>
        <strain evidence="2">DYQJB</strain>
        <tissue evidence="2">Leaf</tissue>
    </source>
</reference>
<gene>
    <name evidence="2" type="ORF">Fmac_009147</name>
</gene>
<protein>
    <submittedName>
        <fullName evidence="2">Uncharacterized protein</fullName>
    </submittedName>
</protein>